<keyword evidence="1" id="KW-0472">Membrane</keyword>
<name>A0A7X2ISN0_9BURK</name>
<evidence type="ECO:0000313" key="3">
    <source>
        <dbReference type="Proteomes" id="UP000446768"/>
    </source>
</evidence>
<comment type="caution">
    <text evidence="2">The sequence shown here is derived from an EMBL/GenBank/DDBJ whole genome shotgun (WGS) entry which is preliminary data.</text>
</comment>
<sequence length="210" mass="22983">MELARTNCRRTLLRLIAALPVAMHAPVFLSAALAQAMPPAVPMMVDILAVAMPPAAVQQALMAAIGHLPHAHPRRRRYRLAVPFDTPLFPPDDMLRDAPGGELEAWLALPRSQRRHDVLLLPDEDYYWPDGGAGEYSTQFLVHLAAHAAGTALAIVQVHARRRHGKAFRLLGRTGPGFYWDIRPSAPSPSAAAALADDLAQWLPAVRRIV</sequence>
<dbReference type="RefSeq" id="WP_154379684.1">
    <property type="nucleotide sequence ID" value="NZ_WKJJ01000019.1"/>
</dbReference>
<dbReference type="Proteomes" id="UP000446768">
    <property type="component" value="Unassembled WGS sequence"/>
</dbReference>
<organism evidence="2 3">
    <name type="scientific">Pseudoduganella rivuli</name>
    <dbReference type="NCBI Taxonomy" id="2666085"/>
    <lineage>
        <taxon>Bacteria</taxon>
        <taxon>Pseudomonadati</taxon>
        <taxon>Pseudomonadota</taxon>
        <taxon>Betaproteobacteria</taxon>
        <taxon>Burkholderiales</taxon>
        <taxon>Oxalobacteraceae</taxon>
        <taxon>Telluria group</taxon>
        <taxon>Pseudoduganella</taxon>
    </lineage>
</organism>
<evidence type="ECO:0000256" key="1">
    <source>
        <dbReference type="SAM" id="Phobius"/>
    </source>
</evidence>
<feature type="transmembrane region" description="Helical" evidence="1">
    <location>
        <begin position="47"/>
        <end position="69"/>
    </location>
</feature>
<reference evidence="2 3" key="1">
    <citation type="submission" date="2019-11" db="EMBL/GenBank/DDBJ databases">
        <title>Novel species isolated from a subtropical stream in China.</title>
        <authorList>
            <person name="Lu H."/>
        </authorList>
    </citation>
    <scope>NUCLEOTIDE SEQUENCE [LARGE SCALE GENOMIC DNA]</scope>
    <source>
        <strain evidence="2 3">FT92W</strain>
    </source>
</reference>
<evidence type="ECO:0000313" key="2">
    <source>
        <dbReference type="EMBL" id="MRV75289.1"/>
    </source>
</evidence>
<keyword evidence="3" id="KW-1185">Reference proteome</keyword>
<feature type="transmembrane region" description="Helical" evidence="1">
    <location>
        <begin position="12"/>
        <end position="35"/>
    </location>
</feature>
<accession>A0A7X2ISN0</accession>
<protein>
    <submittedName>
        <fullName evidence="2">Uncharacterized protein</fullName>
    </submittedName>
</protein>
<keyword evidence="1" id="KW-0812">Transmembrane</keyword>
<dbReference type="EMBL" id="WKJJ01000019">
    <property type="protein sequence ID" value="MRV75289.1"/>
    <property type="molecule type" value="Genomic_DNA"/>
</dbReference>
<keyword evidence="1" id="KW-1133">Transmembrane helix</keyword>
<dbReference type="AlphaFoldDB" id="A0A7X2ISN0"/>
<gene>
    <name evidence="2" type="ORF">GJ700_26580</name>
</gene>
<proteinExistence type="predicted"/>